<gene>
    <name evidence="2" type="ORF">EV652_106495</name>
</gene>
<dbReference type="AlphaFoldDB" id="A0A4R2HI00"/>
<dbReference type="Pfam" id="PF01636">
    <property type="entry name" value="APH"/>
    <property type="match status" value="1"/>
</dbReference>
<evidence type="ECO:0000313" key="2">
    <source>
        <dbReference type="EMBL" id="TCO28509.1"/>
    </source>
</evidence>
<evidence type="ECO:0000259" key="1">
    <source>
        <dbReference type="Pfam" id="PF01636"/>
    </source>
</evidence>
<dbReference type="Gene3D" id="3.90.1200.10">
    <property type="match status" value="1"/>
</dbReference>
<dbReference type="RefSeq" id="WP_132210684.1">
    <property type="nucleotide sequence ID" value="NZ_SLWN01000006.1"/>
</dbReference>
<keyword evidence="2" id="KW-0808">Transferase</keyword>
<reference evidence="2 3" key="1">
    <citation type="journal article" date="2015" name="Stand. Genomic Sci.">
        <title>Genomic Encyclopedia of Bacterial and Archaeal Type Strains, Phase III: the genomes of soil and plant-associated and newly described type strains.</title>
        <authorList>
            <person name="Whitman W.B."/>
            <person name="Woyke T."/>
            <person name="Klenk H.P."/>
            <person name="Zhou Y."/>
            <person name="Lilburn T.G."/>
            <person name="Beck B.J."/>
            <person name="De Vos P."/>
            <person name="Vandamme P."/>
            <person name="Eisen J.A."/>
            <person name="Garrity G."/>
            <person name="Hugenholtz P."/>
            <person name="Kyrpides N.C."/>
        </authorList>
    </citation>
    <scope>NUCLEOTIDE SEQUENCE [LARGE SCALE GENOMIC DNA]</scope>
    <source>
        <strain evidence="2 3">VKM Ac-2572</strain>
    </source>
</reference>
<dbReference type="InterPro" id="IPR002575">
    <property type="entry name" value="Aminoglycoside_PTrfase"/>
</dbReference>
<accession>A0A4R2HI00</accession>
<feature type="domain" description="Aminoglycoside phosphotransferase" evidence="1">
    <location>
        <begin position="45"/>
        <end position="220"/>
    </location>
</feature>
<dbReference type="EMBL" id="SLWN01000006">
    <property type="protein sequence ID" value="TCO28509.1"/>
    <property type="molecule type" value="Genomic_DNA"/>
</dbReference>
<dbReference type="SUPFAM" id="SSF56112">
    <property type="entry name" value="Protein kinase-like (PK-like)"/>
    <property type="match status" value="1"/>
</dbReference>
<dbReference type="InterPro" id="IPR011009">
    <property type="entry name" value="Kinase-like_dom_sf"/>
</dbReference>
<proteinExistence type="predicted"/>
<keyword evidence="3" id="KW-1185">Reference proteome</keyword>
<organism evidence="2 3">
    <name type="scientific">Kribbella steppae</name>
    <dbReference type="NCBI Taxonomy" id="2512223"/>
    <lineage>
        <taxon>Bacteria</taxon>
        <taxon>Bacillati</taxon>
        <taxon>Actinomycetota</taxon>
        <taxon>Actinomycetes</taxon>
        <taxon>Propionibacteriales</taxon>
        <taxon>Kribbellaceae</taxon>
        <taxon>Kribbella</taxon>
    </lineage>
</organism>
<protein>
    <submittedName>
        <fullName evidence="2">Phosphotransferase family enzyme</fullName>
    </submittedName>
</protein>
<dbReference type="Proteomes" id="UP000294508">
    <property type="component" value="Unassembled WGS sequence"/>
</dbReference>
<dbReference type="GO" id="GO:0016740">
    <property type="term" value="F:transferase activity"/>
    <property type="evidence" value="ECO:0007669"/>
    <property type="project" value="UniProtKB-KW"/>
</dbReference>
<dbReference type="OrthoDB" id="115252at2"/>
<evidence type="ECO:0000313" key="3">
    <source>
        <dbReference type="Proteomes" id="UP000294508"/>
    </source>
</evidence>
<sequence length="285" mass="31584">MEATEARRAVAAAMSTASELDLAVDDAIVLSDSNRLVIRMTPCDIVARVTPMTHFASAEREVELVRRLAQLDSPVAALEARVEPRVFVHDGFKIALWAYFEPVQSRMLPPAEYAQALARLHAGLRRIEVTTPHFMDRVAATQRDVASRDVTPDLADTDRALLANTLRDLGRSIVNRRGAEQLLHGEPHPGNILNTKNGPLFIDFENTARGPVEYDLAWVPSEVSRHYPDADKDLVGECRGVVLAIVAAHRWSLNDQHPSGRESGVAFLRVLREGPPWPALDDVVW</sequence>
<name>A0A4R2HI00_9ACTN</name>
<comment type="caution">
    <text evidence="2">The sequence shown here is derived from an EMBL/GenBank/DDBJ whole genome shotgun (WGS) entry which is preliminary data.</text>
</comment>